<name>A0A4R0HBS0_9ACTN</name>
<gene>
    <name evidence="1" type="ORF">E0H45_18515</name>
</gene>
<reference evidence="1 2" key="1">
    <citation type="submission" date="2019-02" db="EMBL/GenBank/DDBJ databases">
        <title>Kribbella capetownensis sp. nov. and Kribbella speibonae sp. nov., isolated from soil.</title>
        <authorList>
            <person name="Curtis S.M."/>
            <person name="Norton I."/>
            <person name="Everest G.J."/>
            <person name="Meyers P.R."/>
        </authorList>
    </citation>
    <scope>NUCLEOTIDE SEQUENCE [LARGE SCALE GENOMIC DNA]</scope>
    <source>
        <strain evidence="1 2">KCTC 29219</strain>
    </source>
</reference>
<protein>
    <submittedName>
        <fullName evidence="1">DUF2505 domain-containing protein</fullName>
    </submittedName>
</protein>
<dbReference type="Gene3D" id="3.30.530.20">
    <property type="match status" value="1"/>
</dbReference>
<proteinExistence type="predicted"/>
<dbReference type="EMBL" id="SJJZ01000002">
    <property type="protein sequence ID" value="TCC07931.1"/>
    <property type="molecule type" value="Genomic_DNA"/>
</dbReference>
<dbReference type="AlphaFoldDB" id="A0A4R0HBS0"/>
<dbReference type="InterPro" id="IPR023393">
    <property type="entry name" value="START-like_dom_sf"/>
</dbReference>
<comment type="caution">
    <text evidence="1">The sequence shown here is derived from an EMBL/GenBank/DDBJ whole genome shotgun (WGS) entry which is preliminary data.</text>
</comment>
<dbReference type="InterPro" id="IPR019639">
    <property type="entry name" value="DUF2505"/>
</dbReference>
<dbReference type="SUPFAM" id="SSF55961">
    <property type="entry name" value="Bet v1-like"/>
    <property type="match status" value="1"/>
</dbReference>
<evidence type="ECO:0000313" key="2">
    <source>
        <dbReference type="Proteomes" id="UP000292346"/>
    </source>
</evidence>
<organism evidence="1 2">
    <name type="scientific">Kribbella soli</name>
    <dbReference type="NCBI Taxonomy" id="1124743"/>
    <lineage>
        <taxon>Bacteria</taxon>
        <taxon>Bacillati</taxon>
        <taxon>Actinomycetota</taxon>
        <taxon>Actinomycetes</taxon>
        <taxon>Propionibacteriales</taxon>
        <taxon>Kribbellaceae</taxon>
        <taxon>Kribbella</taxon>
    </lineage>
</organism>
<dbReference type="Pfam" id="PF10698">
    <property type="entry name" value="DUF2505"/>
    <property type="match status" value="1"/>
</dbReference>
<accession>A0A4R0HBS0</accession>
<dbReference type="Proteomes" id="UP000292346">
    <property type="component" value="Unassembled WGS sequence"/>
</dbReference>
<dbReference type="OrthoDB" id="3266819at2"/>
<sequence length="168" mass="18391">MGRMDLSLATSYDASPEEVFAMITDVTFQEQVFQRLQAQTYDVVVGDDGDDLAVQLHWQTQVSDVPVVARRFVGNTLELEQSKVWHRPDIDGARLAEVGGALAGVPVKLTGTTRIVPDGRGTTQAFDLHVTASVPVVGARLEILVAEAVRVRLEKKFEVAWSWLSGSL</sequence>
<evidence type="ECO:0000313" key="1">
    <source>
        <dbReference type="EMBL" id="TCC07931.1"/>
    </source>
</evidence>
<keyword evidence="2" id="KW-1185">Reference proteome</keyword>